<feature type="region of interest" description="Disordered" evidence="1">
    <location>
        <begin position="1"/>
        <end position="163"/>
    </location>
</feature>
<accession>Q69IS0</accession>
<sequence>MALARGGGPRWTGSTDRGGGGAPRGADVAPTRRPLVSHAGGETDGPDLPPGRSDGGGGSRTGGPGQLKPARRPWHAAAQRDAAAAQGGERAPAESGDDATTTRAAAMAKLTGVRCEAGAGEGMRQRRAGRSGLHDGECDGVDGTAASGDQSGGGDDGGEGRWR</sequence>
<feature type="compositionally biased region" description="Low complexity" evidence="1">
    <location>
        <begin position="76"/>
        <end position="108"/>
    </location>
</feature>
<evidence type="ECO:0000313" key="3">
    <source>
        <dbReference type="Proteomes" id="UP000000763"/>
    </source>
</evidence>
<organism evidence="2 3">
    <name type="scientific">Oryza sativa subsp. japonica</name>
    <name type="common">Rice</name>
    <dbReference type="NCBI Taxonomy" id="39947"/>
    <lineage>
        <taxon>Eukaryota</taxon>
        <taxon>Viridiplantae</taxon>
        <taxon>Streptophyta</taxon>
        <taxon>Embryophyta</taxon>
        <taxon>Tracheophyta</taxon>
        <taxon>Spermatophyta</taxon>
        <taxon>Magnoliopsida</taxon>
        <taxon>Liliopsida</taxon>
        <taxon>Poales</taxon>
        <taxon>Poaceae</taxon>
        <taxon>BOP clade</taxon>
        <taxon>Oryzoideae</taxon>
        <taxon>Oryzeae</taxon>
        <taxon>Oryzinae</taxon>
        <taxon>Oryza</taxon>
        <taxon>Oryza sativa</taxon>
    </lineage>
</organism>
<protein>
    <submittedName>
        <fullName evidence="2">Uncharacterized protein</fullName>
    </submittedName>
</protein>
<evidence type="ECO:0000256" key="1">
    <source>
        <dbReference type="SAM" id="MobiDB-lite"/>
    </source>
</evidence>
<evidence type="ECO:0000313" key="2">
    <source>
        <dbReference type="EMBL" id="BAD32111.1"/>
    </source>
</evidence>
<reference evidence="3" key="1">
    <citation type="journal article" date="2005" name="Nature">
        <title>The map-based sequence of the rice genome.</title>
        <authorList>
            <consortium name="International rice genome sequencing project (IRGSP)"/>
            <person name="Matsumoto T."/>
            <person name="Wu J."/>
            <person name="Kanamori H."/>
            <person name="Katayose Y."/>
            <person name="Fujisawa M."/>
            <person name="Namiki N."/>
            <person name="Mizuno H."/>
            <person name="Yamamoto K."/>
            <person name="Antonio B.A."/>
            <person name="Baba T."/>
            <person name="Sakata K."/>
            <person name="Nagamura Y."/>
            <person name="Aoki H."/>
            <person name="Arikawa K."/>
            <person name="Arita K."/>
            <person name="Bito T."/>
            <person name="Chiden Y."/>
            <person name="Fujitsuka N."/>
            <person name="Fukunaka R."/>
            <person name="Hamada M."/>
            <person name="Harada C."/>
            <person name="Hayashi A."/>
            <person name="Hijishita S."/>
            <person name="Honda M."/>
            <person name="Hosokawa S."/>
            <person name="Ichikawa Y."/>
            <person name="Idonuma A."/>
            <person name="Iijima M."/>
            <person name="Ikeda M."/>
            <person name="Ikeno M."/>
            <person name="Ito K."/>
            <person name="Ito S."/>
            <person name="Ito T."/>
            <person name="Ito Y."/>
            <person name="Ito Y."/>
            <person name="Iwabuchi A."/>
            <person name="Kamiya K."/>
            <person name="Karasawa W."/>
            <person name="Kurita K."/>
            <person name="Katagiri S."/>
            <person name="Kikuta A."/>
            <person name="Kobayashi H."/>
            <person name="Kobayashi N."/>
            <person name="Machita K."/>
            <person name="Maehara T."/>
            <person name="Masukawa M."/>
            <person name="Mizubayashi T."/>
            <person name="Mukai Y."/>
            <person name="Nagasaki H."/>
            <person name="Nagata Y."/>
            <person name="Naito S."/>
            <person name="Nakashima M."/>
            <person name="Nakama Y."/>
            <person name="Nakamichi Y."/>
            <person name="Nakamura M."/>
            <person name="Meguro A."/>
            <person name="Negishi M."/>
            <person name="Ohta I."/>
            <person name="Ohta T."/>
            <person name="Okamoto M."/>
            <person name="Ono N."/>
            <person name="Saji S."/>
            <person name="Sakaguchi M."/>
            <person name="Sakai K."/>
            <person name="Shibata M."/>
            <person name="Shimokawa T."/>
            <person name="Song J."/>
            <person name="Takazaki Y."/>
            <person name="Terasawa K."/>
            <person name="Tsugane M."/>
            <person name="Tsuji K."/>
            <person name="Ueda S."/>
            <person name="Waki K."/>
            <person name="Yamagata H."/>
            <person name="Yamamoto M."/>
            <person name="Yamamoto S."/>
            <person name="Yamane H."/>
            <person name="Yoshiki S."/>
            <person name="Yoshihara R."/>
            <person name="Yukawa K."/>
            <person name="Zhong H."/>
            <person name="Yano M."/>
            <person name="Yuan Q."/>
            <person name="Ouyang S."/>
            <person name="Liu J."/>
            <person name="Jones K.M."/>
            <person name="Gansberger K."/>
            <person name="Moffat K."/>
            <person name="Hill J."/>
            <person name="Bera J."/>
            <person name="Fadrosh D."/>
            <person name="Jin S."/>
            <person name="Johri S."/>
            <person name="Kim M."/>
            <person name="Overton L."/>
            <person name="Reardon M."/>
            <person name="Tsitrin T."/>
            <person name="Vuong H."/>
            <person name="Weaver B."/>
            <person name="Ciecko A."/>
            <person name="Tallon L."/>
            <person name="Jackson J."/>
            <person name="Pai G."/>
            <person name="Aken S.V."/>
            <person name="Utterback T."/>
            <person name="Reidmuller S."/>
            <person name="Feldblyum T."/>
            <person name="Hsiao J."/>
            <person name="Zismann V."/>
            <person name="Iobst S."/>
            <person name="de Vazeille A.R."/>
            <person name="Buell C.R."/>
            <person name="Ying K."/>
            <person name="Li Y."/>
            <person name="Lu T."/>
            <person name="Huang Y."/>
            <person name="Zhao Q."/>
            <person name="Feng Q."/>
            <person name="Zhang L."/>
            <person name="Zhu J."/>
            <person name="Weng Q."/>
            <person name="Mu J."/>
            <person name="Lu Y."/>
            <person name="Fan D."/>
            <person name="Liu Y."/>
            <person name="Guan J."/>
            <person name="Zhang Y."/>
            <person name="Yu S."/>
            <person name="Liu X."/>
            <person name="Zhang Y."/>
            <person name="Hong G."/>
            <person name="Han B."/>
            <person name="Choisne N."/>
            <person name="Demange N."/>
            <person name="Orjeda G."/>
            <person name="Samain S."/>
            <person name="Cattolico L."/>
            <person name="Pelletier E."/>
            <person name="Couloux A."/>
            <person name="Segurens B."/>
            <person name="Wincker P."/>
            <person name="D'Hont A."/>
            <person name="Scarpelli C."/>
            <person name="Weissenbach J."/>
            <person name="Salanoubat M."/>
            <person name="Quetier F."/>
            <person name="Yu Y."/>
            <person name="Kim H.R."/>
            <person name="Rambo T."/>
            <person name="Currie J."/>
            <person name="Collura K."/>
            <person name="Luo M."/>
            <person name="Yang T."/>
            <person name="Ammiraju J.S.S."/>
            <person name="Engler F."/>
            <person name="Soderlund C."/>
            <person name="Wing R.A."/>
            <person name="Palmer L.E."/>
            <person name="de la Bastide M."/>
            <person name="Spiegel L."/>
            <person name="Nascimento L."/>
            <person name="Zutavern T."/>
            <person name="O'Shaughnessy A."/>
            <person name="Dike S."/>
            <person name="Dedhia N."/>
            <person name="Preston R."/>
            <person name="Balija V."/>
            <person name="McCombie W.R."/>
            <person name="Chow T."/>
            <person name="Chen H."/>
            <person name="Chung M."/>
            <person name="Chen C."/>
            <person name="Shaw J."/>
            <person name="Wu H."/>
            <person name="Hsiao K."/>
            <person name="Chao Y."/>
            <person name="Chu M."/>
            <person name="Cheng C."/>
            <person name="Hour A."/>
            <person name="Lee P."/>
            <person name="Lin S."/>
            <person name="Lin Y."/>
            <person name="Liou J."/>
            <person name="Liu S."/>
            <person name="Hsing Y."/>
            <person name="Raghuvanshi S."/>
            <person name="Mohanty A."/>
            <person name="Bharti A.K."/>
            <person name="Gaur A."/>
            <person name="Gupta V."/>
            <person name="Kumar D."/>
            <person name="Ravi V."/>
            <person name="Vij S."/>
            <person name="Kapur A."/>
            <person name="Khurana P."/>
            <person name="Khurana P."/>
            <person name="Khurana J.P."/>
            <person name="Tyagi A.K."/>
            <person name="Gaikwad K."/>
            <person name="Singh A."/>
            <person name="Dalal V."/>
            <person name="Srivastava S."/>
            <person name="Dixit A."/>
            <person name="Pal A.K."/>
            <person name="Ghazi I.A."/>
            <person name="Yadav M."/>
            <person name="Pandit A."/>
            <person name="Bhargava A."/>
            <person name="Sureshbabu K."/>
            <person name="Batra K."/>
            <person name="Sharma T.R."/>
            <person name="Mohapatra T."/>
            <person name="Singh N.K."/>
            <person name="Messing J."/>
            <person name="Nelson A.B."/>
            <person name="Fuks G."/>
            <person name="Kavchok S."/>
            <person name="Keizer G."/>
            <person name="Linton E."/>
            <person name="Llaca V."/>
            <person name="Song R."/>
            <person name="Tanyolac B."/>
            <person name="Young S."/>
            <person name="Ho-Il K."/>
            <person name="Hahn J.H."/>
            <person name="Sangsakoo G."/>
            <person name="Vanavichit A."/>
            <person name="de Mattos Luiz.A.T."/>
            <person name="Zimmer P.D."/>
            <person name="Malone G."/>
            <person name="Dellagostin O."/>
            <person name="de Oliveira A.C."/>
            <person name="Bevan M."/>
            <person name="Bancroft I."/>
            <person name="Minx P."/>
            <person name="Cordum H."/>
            <person name="Wilson R."/>
            <person name="Cheng Z."/>
            <person name="Jin W."/>
            <person name="Jiang J."/>
            <person name="Leong S.A."/>
            <person name="Iwama H."/>
            <person name="Gojobori T."/>
            <person name="Itoh T."/>
            <person name="Niimura Y."/>
            <person name="Fujii Y."/>
            <person name="Habara T."/>
            <person name="Sakai H."/>
            <person name="Sato Y."/>
            <person name="Wilson G."/>
            <person name="Kumar K."/>
            <person name="McCouch S."/>
            <person name="Juretic N."/>
            <person name="Hoen D."/>
            <person name="Wright S."/>
            <person name="Bruskiewich R."/>
            <person name="Bureau T."/>
            <person name="Miyao A."/>
            <person name="Hirochika H."/>
            <person name="Nishikawa T."/>
            <person name="Kadowaki K."/>
            <person name="Sugiura M."/>
            <person name="Burr B."/>
            <person name="Sasaki T."/>
        </authorList>
    </citation>
    <scope>NUCLEOTIDE SEQUENCE [LARGE SCALE GENOMIC DNA]</scope>
    <source>
        <strain evidence="3">cv. Nipponbare</strain>
    </source>
</reference>
<gene>
    <name evidence="2" type="primary">B1042B08.37</name>
</gene>
<dbReference type="EMBL" id="AP006626">
    <property type="protein sequence ID" value="BAD32111.1"/>
    <property type="molecule type" value="Genomic_DNA"/>
</dbReference>
<reference evidence="3" key="2">
    <citation type="journal article" date="2008" name="Nucleic Acids Res.">
        <title>The rice annotation project database (RAP-DB): 2008 update.</title>
        <authorList>
            <consortium name="The rice annotation project (RAP)"/>
        </authorList>
    </citation>
    <scope>GENOME REANNOTATION</scope>
    <source>
        <strain evidence="3">cv. Nipponbare</strain>
    </source>
</reference>
<feature type="compositionally biased region" description="Gly residues" evidence="1">
    <location>
        <begin position="53"/>
        <end position="65"/>
    </location>
</feature>
<name>Q69IS0_ORYSJ</name>
<dbReference type="Proteomes" id="UP000000763">
    <property type="component" value="Chromosome 7"/>
</dbReference>
<proteinExistence type="predicted"/>
<feature type="compositionally biased region" description="Gly residues" evidence="1">
    <location>
        <begin position="1"/>
        <end position="23"/>
    </location>
</feature>
<dbReference type="AlphaFoldDB" id="Q69IS0"/>